<dbReference type="EMBL" id="KV417638">
    <property type="protein sequence ID" value="KZP13107.1"/>
    <property type="molecule type" value="Genomic_DNA"/>
</dbReference>
<sequence length="82" mass="9404">RIDRRQCARVVPMRALVLGMSGAGTVSIWEGLKMPGYVDCYYMLNTMIDPRDSDMWLKAIRGIYLGGKPFSKSEWDMLLRLC</sequence>
<dbReference type="InterPro" id="IPR040632">
    <property type="entry name" value="Sulfotransfer_4"/>
</dbReference>
<dbReference type="AlphaFoldDB" id="A0A166BYI3"/>
<evidence type="ECO:0000313" key="2">
    <source>
        <dbReference type="Proteomes" id="UP000076532"/>
    </source>
</evidence>
<accession>A0A166BYI3</accession>
<dbReference type="OrthoDB" id="3351858at2759"/>
<proteinExistence type="predicted"/>
<protein>
    <submittedName>
        <fullName evidence="1">Uncharacterized protein</fullName>
    </submittedName>
</protein>
<dbReference type="Pfam" id="PF17784">
    <property type="entry name" value="Sulfotransfer_4"/>
    <property type="match status" value="1"/>
</dbReference>
<feature type="non-terminal residue" evidence="1">
    <location>
        <position position="1"/>
    </location>
</feature>
<dbReference type="STRING" id="436010.A0A166BYI3"/>
<gene>
    <name evidence="1" type="ORF">FIBSPDRAFT_754008</name>
</gene>
<dbReference type="InterPro" id="IPR027417">
    <property type="entry name" value="P-loop_NTPase"/>
</dbReference>
<name>A0A166BYI3_9AGAM</name>
<reference evidence="1 2" key="1">
    <citation type="journal article" date="2016" name="Mol. Biol. Evol.">
        <title>Comparative Genomics of Early-Diverging Mushroom-Forming Fungi Provides Insights into the Origins of Lignocellulose Decay Capabilities.</title>
        <authorList>
            <person name="Nagy L.G."/>
            <person name="Riley R."/>
            <person name="Tritt A."/>
            <person name="Adam C."/>
            <person name="Daum C."/>
            <person name="Floudas D."/>
            <person name="Sun H."/>
            <person name="Yadav J.S."/>
            <person name="Pangilinan J."/>
            <person name="Larsson K.H."/>
            <person name="Matsuura K."/>
            <person name="Barry K."/>
            <person name="Labutti K."/>
            <person name="Kuo R."/>
            <person name="Ohm R.A."/>
            <person name="Bhattacharya S.S."/>
            <person name="Shirouzu T."/>
            <person name="Yoshinaga Y."/>
            <person name="Martin F.M."/>
            <person name="Grigoriev I.V."/>
            <person name="Hibbett D.S."/>
        </authorList>
    </citation>
    <scope>NUCLEOTIDE SEQUENCE [LARGE SCALE GENOMIC DNA]</scope>
    <source>
        <strain evidence="1 2">CBS 109695</strain>
    </source>
</reference>
<keyword evidence="2" id="KW-1185">Reference proteome</keyword>
<evidence type="ECO:0000313" key="1">
    <source>
        <dbReference type="EMBL" id="KZP13107.1"/>
    </source>
</evidence>
<dbReference type="Proteomes" id="UP000076532">
    <property type="component" value="Unassembled WGS sequence"/>
</dbReference>
<organism evidence="1 2">
    <name type="scientific">Athelia psychrophila</name>
    <dbReference type="NCBI Taxonomy" id="1759441"/>
    <lineage>
        <taxon>Eukaryota</taxon>
        <taxon>Fungi</taxon>
        <taxon>Dikarya</taxon>
        <taxon>Basidiomycota</taxon>
        <taxon>Agaricomycotina</taxon>
        <taxon>Agaricomycetes</taxon>
        <taxon>Agaricomycetidae</taxon>
        <taxon>Atheliales</taxon>
        <taxon>Atheliaceae</taxon>
        <taxon>Athelia</taxon>
    </lineage>
</organism>
<dbReference type="Gene3D" id="3.40.50.300">
    <property type="entry name" value="P-loop containing nucleotide triphosphate hydrolases"/>
    <property type="match status" value="1"/>
</dbReference>